<dbReference type="EMBL" id="AMZH03005605">
    <property type="protein sequence ID" value="RRT65986.1"/>
    <property type="molecule type" value="Genomic_DNA"/>
</dbReference>
<sequence>MFTPQRKGWSPSPRYGDGVDNRMTTPVVNTRTGSGVAFLKGKGKSAVEALPPPPPLQALLGENGSTGVVDQGDAEVWRSFREAGLLDESSLQRKDRDALIHRISELEKEVSGDILHEYQYNMGLLLIEKKDWASKYEEIRQALAEVDETLKKEKSAHLASISEFAKREENLQKALGVEQQCISDV</sequence>
<protein>
    <submittedName>
        <fullName evidence="5">Uncharacterized protein</fullName>
    </submittedName>
</protein>
<name>A0A426ZPR4_ENSVE</name>
<dbReference type="GO" id="GO:0006997">
    <property type="term" value="P:nucleus organization"/>
    <property type="evidence" value="ECO:0007669"/>
    <property type="project" value="InterPro"/>
</dbReference>
<proteinExistence type="inferred from homology"/>
<dbReference type="Proteomes" id="UP000287651">
    <property type="component" value="Unassembled WGS sequence"/>
</dbReference>
<gene>
    <name evidence="5" type="ORF">B296_00010951</name>
</gene>
<evidence type="ECO:0000313" key="6">
    <source>
        <dbReference type="Proteomes" id="UP000287651"/>
    </source>
</evidence>
<evidence type="ECO:0000313" key="5">
    <source>
        <dbReference type="EMBL" id="RRT65986.1"/>
    </source>
</evidence>
<dbReference type="PANTHER" id="PTHR31908:SF11">
    <property type="entry name" value="PROTEIN CROWDED NUCLEI 1"/>
    <property type="match status" value="1"/>
</dbReference>
<dbReference type="InterPro" id="IPR040418">
    <property type="entry name" value="CRWN"/>
</dbReference>
<reference evidence="5 6" key="1">
    <citation type="journal article" date="2014" name="Agronomy (Basel)">
        <title>A Draft Genome Sequence for Ensete ventricosum, the Drought-Tolerant Tree Against Hunger.</title>
        <authorList>
            <person name="Harrison J."/>
            <person name="Moore K.A."/>
            <person name="Paszkiewicz K."/>
            <person name="Jones T."/>
            <person name="Grant M."/>
            <person name="Ambacheew D."/>
            <person name="Muzemil S."/>
            <person name="Studholme D.J."/>
        </authorList>
    </citation>
    <scope>NUCLEOTIDE SEQUENCE [LARGE SCALE GENOMIC DNA]</scope>
</reference>
<dbReference type="AlphaFoldDB" id="A0A426ZPR4"/>
<dbReference type="GO" id="GO:0005652">
    <property type="term" value="C:nuclear lamina"/>
    <property type="evidence" value="ECO:0007669"/>
    <property type="project" value="UniProtKB-SubCell"/>
</dbReference>
<evidence type="ECO:0000256" key="3">
    <source>
        <dbReference type="ARBA" id="ARBA00024186"/>
    </source>
</evidence>
<evidence type="ECO:0000256" key="1">
    <source>
        <dbReference type="ARBA" id="ARBA00023054"/>
    </source>
</evidence>
<organism evidence="5 6">
    <name type="scientific">Ensete ventricosum</name>
    <name type="common">Abyssinian banana</name>
    <name type="synonym">Musa ensete</name>
    <dbReference type="NCBI Taxonomy" id="4639"/>
    <lineage>
        <taxon>Eukaryota</taxon>
        <taxon>Viridiplantae</taxon>
        <taxon>Streptophyta</taxon>
        <taxon>Embryophyta</taxon>
        <taxon>Tracheophyta</taxon>
        <taxon>Spermatophyta</taxon>
        <taxon>Magnoliopsida</taxon>
        <taxon>Liliopsida</taxon>
        <taxon>Zingiberales</taxon>
        <taxon>Musaceae</taxon>
        <taxon>Ensete</taxon>
    </lineage>
</organism>
<comment type="caution">
    <text evidence="5">The sequence shown here is derived from an EMBL/GenBank/DDBJ whole genome shotgun (WGS) entry which is preliminary data.</text>
</comment>
<comment type="subcellular location">
    <subcellularLocation>
        <location evidence="3">Nucleus lamina</location>
    </subcellularLocation>
</comment>
<evidence type="ECO:0000256" key="4">
    <source>
        <dbReference type="ARBA" id="ARBA00024208"/>
    </source>
</evidence>
<accession>A0A426ZPR4</accession>
<keyword evidence="2" id="KW-0539">Nucleus</keyword>
<keyword evidence="1" id="KW-0175">Coiled coil</keyword>
<comment type="similarity">
    <text evidence="4">Belongs to the CRWN family.</text>
</comment>
<evidence type="ECO:0000256" key="2">
    <source>
        <dbReference type="ARBA" id="ARBA00023242"/>
    </source>
</evidence>
<dbReference type="PANTHER" id="PTHR31908">
    <property type="entry name" value="PROTEIN CROWDED NUCLEI 4"/>
    <property type="match status" value="1"/>
</dbReference>